<evidence type="ECO:0000256" key="8">
    <source>
        <dbReference type="ARBA" id="ARBA00023306"/>
    </source>
</evidence>
<dbReference type="Gene3D" id="1.10.418.30">
    <property type="entry name" value="Ncd80 complex, Ncd80 subunit"/>
    <property type="match status" value="1"/>
</dbReference>
<evidence type="ECO:0000256" key="2">
    <source>
        <dbReference type="ARBA" id="ARBA00022454"/>
    </source>
</evidence>
<keyword evidence="6 11" id="KW-0175">Coiled coil</keyword>
<dbReference type="Proteomes" id="UP000728185">
    <property type="component" value="Unassembled WGS sequence"/>
</dbReference>
<dbReference type="GO" id="GO:0051315">
    <property type="term" value="P:attachment of mitotic spindle microtubules to kinetochore"/>
    <property type="evidence" value="ECO:0007669"/>
    <property type="project" value="UniProtKB-UniRule"/>
</dbReference>
<proteinExistence type="inferred from homology"/>
<reference evidence="13" key="1">
    <citation type="submission" date="2019-05" db="EMBL/GenBank/DDBJ databases">
        <title>Annotation for the trematode Fasciolopsis buski.</title>
        <authorList>
            <person name="Choi Y.-J."/>
        </authorList>
    </citation>
    <scope>NUCLEOTIDE SEQUENCE</scope>
    <source>
        <strain evidence="13">HT</strain>
        <tissue evidence="13">Whole worm</tissue>
    </source>
</reference>
<comment type="caution">
    <text evidence="13">The sequence shown here is derived from an EMBL/GenBank/DDBJ whole genome shotgun (WGS) entry which is preliminary data.</text>
</comment>
<gene>
    <name evidence="13" type="ORF">FBUS_10184</name>
</gene>
<sequence length="512" mass="58483">MRRNQSLPPNKQIRSTILPQQLRSRASSMAPLPDQRPAGRDIKSKAFINRAVTALVEFLAASDYPNKISTRILQCPNAKDVFCIFEHLVRQVDPTFRLKNSGLKPEEMCINTLRELGYPFTLSKQNLATPYAPHAWPSVLAALDWLREEVFELSEFVAGDGMFKYDDDQVKEEEPIGRVLYEISLCGYHAIRTGEEINPSTVELFGDRMRHVFGCVSQDELRQLQSRDHKLQSELNTAAGFDSEIESLRATLFNLDEQLEAAQTTQTRFEHLIEQLEPEFRRISAETDSLTKEEQSLQERLHGIKKQLEAQEASGYGRLEEEYQMLTERYNARLKTKSELIRETERLQLEFSRREGRVAPAFDGFNRLIGSIRAPGFEQIAKDCDLKIRTYQAGFDIKTDFPAVVTAARSNLDRFRSAVLAAEERVASISQDIEEIRAAIEKLDVTGARAHLSDLQERAEKIVELLEAEELANEETKRDLSEKRNVVTTKSEELRVEEATLKEQLADLKVSF</sequence>
<evidence type="ECO:0000256" key="4">
    <source>
        <dbReference type="ARBA" id="ARBA00022776"/>
    </source>
</evidence>
<dbReference type="InterPro" id="IPR038273">
    <property type="entry name" value="Ndc80_sf"/>
</dbReference>
<evidence type="ECO:0000256" key="1">
    <source>
        <dbReference type="ARBA" id="ARBA00007050"/>
    </source>
</evidence>
<keyword evidence="5 10" id="KW-0995">Kinetochore</keyword>
<dbReference type="InterPro" id="IPR055260">
    <property type="entry name" value="Ndc80_CH"/>
</dbReference>
<dbReference type="EMBL" id="LUCM01004363">
    <property type="protein sequence ID" value="KAA0194470.1"/>
    <property type="molecule type" value="Genomic_DNA"/>
</dbReference>
<feature type="domain" description="Kinetochore protein Ndc80 CH" evidence="12">
    <location>
        <begin position="21"/>
        <end position="148"/>
    </location>
</feature>
<keyword evidence="8 10" id="KW-0131">Cell cycle</keyword>
<comment type="similarity">
    <text evidence="1 10">Belongs to the NDC80/HEC1 family.</text>
</comment>
<name>A0A8E0RY97_9TREM</name>
<evidence type="ECO:0000313" key="13">
    <source>
        <dbReference type="EMBL" id="KAA0194470.1"/>
    </source>
</evidence>
<organism evidence="13 14">
    <name type="scientific">Fasciolopsis buskii</name>
    <dbReference type="NCBI Taxonomy" id="27845"/>
    <lineage>
        <taxon>Eukaryota</taxon>
        <taxon>Metazoa</taxon>
        <taxon>Spiralia</taxon>
        <taxon>Lophotrochozoa</taxon>
        <taxon>Platyhelminthes</taxon>
        <taxon>Trematoda</taxon>
        <taxon>Digenea</taxon>
        <taxon>Plagiorchiida</taxon>
        <taxon>Echinostomata</taxon>
        <taxon>Echinostomatoidea</taxon>
        <taxon>Fasciolidae</taxon>
        <taxon>Fasciolopsis</taxon>
    </lineage>
</organism>
<accession>A0A8E0RY97</accession>
<comment type="subunit">
    <text evidence="10">Component of the NDC80 complex.</text>
</comment>
<keyword evidence="3 10" id="KW-0132">Cell division</keyword>
<evidence type="ECO:0000256" key="5">
    <source>
        <dbReference type="ARBA" id="ARBA00022838"/>
    </source>
</evidence>
<evidence type="ECO:0000256" key="10">
    <source>
        <dbReference type="RuleBase" id="RU368072"/>
    </source>
</evidence>
<dbReference type="Pfam" id="PF03801">
    <property type="entry name" value="Ndc80_HEC"/>
    <property type="match status" value="1"/>
</dbReference>
<dbReference type="OrthoDB" id="6275220at2759"/>
<feature type="coiled-coil region" evidence="11">
    <location>
        <begin position="419"/>
        <end position="511"/>
    </location>
</feature>
<dbReference type="PANTHER" id="PTHR10643">
    <property type="entry name" value="KINETOCHORE PROTEIN NDC80"/>
    <property type="match status" value="1"/>
</dbReference>
<dbReference type="InterPro" id="IPR005550">
    <property type="entry name" value="Kinetochore_Ndc80"/>
</dbReference>
<evidence type="ECO:0000313" key="14">
    <source>
        <dbReference type="Proteomes" id="UP000728185"/>
    </source>
</evidence>
<dbReference type="GO" id="GO:0051301">
    <property type="term" value="P:cell division"/>
    <property type="evidence" value="ECO:0007669"/>
    <property type="project" value="UniProtKB-UniRule"/>
</dbReference>
<keyword evidence="14" id="KW-1185">Reference proteome</keyword>
<dbReference type="GO" id="GO:0005634">
    <property type="term" value="C:nucleus"/>
    <property type="evidence" value="ECO:0007669"/>
    <property type="project" value="UniProtKB-SubCell"/>
</dbReference>
<keyword evidence="4 10" id="KW-0498">Mitosis</keyword>
<evidence type="ECO:0000256" key="3">
    <source>
        <dbReference type="ARBA" id="ARBA00022618"/>
    </source>
</evidence>
<protein>
    <recommendedName>
        <fullName evidence="10">Kinetochore protein NDC80</fullName>
    </recommendedName>
</protein>
<comment type="subcellular location">
    <subcellularLocation>
        <location evidence="10">Chromosome</location>
        <location evidence="10">Centromere</location>
        <location evidence="10">Kinetochore</location>
    </subcellularLocation>
    <subcellularLocation>
        <location evidence="10">Nucleus</location>
    </subcellularLocation>
</comment>
<keyword evidence="9 10" id="KW-0137">Centromere</keyword>
<keyword evidence="2 10" id="KW-0158">Chromosome</keyword>
<dbReference type="AlphaFoldDB" id="A0A8E0RY97"/>
<dbReference type="GO" id="GO:0031262">
    <property type="term" value="C:Ndc80 complex"/>
    <property type="evidence" value="ECO:0007669"/>
    <property type="project" value="UniProtKB-UniRule"/>
</dbReference>
<dbReference type="PANTHER" id="PTHR10643:SF2">
    <property type="entry name" value="KINETOCHORE PROTEIN NDC80 HOMOLOG"/>
    <property type="match status" value="1"/>
</dbReference>
<evidence type="ECO:0000256" key="11">
    <source>
        <dbReference type="SAM" id="Coils"/>
    </source>
</evidence>
<comment type="function">
    <text evidence="10">Acts as a component of the essential kinetochore-associated NDC80 complex, which is required for chromosome segregation and spindle checkpoint activity.</text>
</comment>
<keyword evidence="7 10" id="KW-0539">Nucleus</keyword>
<evidence type="ECO:0000256" key="7">
    <source>
        <dbReference type="ARBA" id="ARBA00023242"/>
    </source>
</evidence>
<evidence type="ECO:0000256" key="9">
    <source>
        <dbReference type="ARBA" id="ARBA00023328"/>
    </source>
</evidence>
<evidence type="ECO:0000256" key="6">
    <source>
        <dbReference type="ARBA" id="ARBA00023054"/>
    </source>
</evidence>
<evidence type="ECO:0000259" key="12">
    <source>
        <dbReference type="Pfam" id="PF03801"/>
    </source>
</evidence>